<dbReference type="PANTHER" id="PTHR30146">
    <property type="entry name" value="LACI-RELATED TRANSCRIPTIONAL REPRESSOR"/>
    <property type="match status" value="1"/>
</dbReference>
<dbReference type="CDD" id="cd01392">
    <property type="entry name" value="HTH_LacI"/>
    <property type="match status" value="1"/>
</dbReference>
<keyword evidence="2 5" id="KW-0238">DNA-binding</keyword>
<feature type="domain" description="HTH lacI-type" evidence="4">
    <location>
        <begin position="2"/>
        <end position="56"/>
    </location>
</feature>
<dbReference type="Gene3D" id="1.10.260.40">
    <property type="entry name" value="lambda repressor-like DNA-binding domains"/>
    <property type="match status" value="1"/>
</dbReference>
<dbReference type="InterPro" id="IPR010982">
    <property type="entry name" value="Lambda_DNA-bd_dom_sf"/>
</dbReference>
<evidence type="ECO:0000256" key="3">
    <source>
        <dbReference type="ARBA" id="ARBA00023163"/>
    </source>
</evidence>
<dbReference type="SUPFAM" id="SSF53822">
    <property type="entry name" value="Periplasmic binding protein-like I"/>
    <property type="match status" value="1"/>
</dbReference>
<accession>A0ABP7E191</accession>
<dbReference type="Proteomes" id="UP001501536">
    <property type="component" value="Unassembled WGS sequence"/>
</dbReference>
<gene>
    <name evidence="5" type="ORF">GCM10022377_27230</name>
</gene>
<evidence type="ECO:0000256" key="1">
    <source>
        <dbReference type="ARBA" id="ARBA00023015"/>
    </source>
</evidence>
<dbReference type="Pfam" id="PF00356">
    <property type="entry name" value="LacI"/>
    <property type="match status" value="1"/>
</dbReference>
<dbReference type="Pfam" id="PF13377">
    <property type="entry name" value="Peripla_BP_3"/>
    <property type="match status" value="1"/>
</dbReference>
<keyword evidence="3" id="KW-0804">Transcription</keyword>
<dbReference type="InterPro" id="IPR046335">
    <property type="entry name" value="LacI/GalR-like_sensor"/>
</dbReference>
<dbReference type="InterPro" id="IPR028082">
    <property type="entry name" value="Peripla_BP_I"/>
</dbReference>
<evidence type="ECO:0000259" key="4">
    <source>
        <dbReference type="PROSITE" id="PS50932"/>
    </source>
</evidence>
<dbReference type="SUPFAM" id="SSF47413">
    <property type="entry name" value="lambda repressor-like DNA-binding domains"/>
    <property type="match status" value="1"/>
</dbReference>
<proteinExistence type="predicted"/>
<dbReference type="PRINTS" id="PR00036">
    <property type="entry name" value="HTHLACI"/>
</dbReference>
<evidence type="ECO:0000313" key="6">
    <source>
        <dbReference type="Proteomes" id="UP001501536"/>
    </source>
</evidence>
<evidence type="ECO:0000256" key="2">
    <source>
        <dbReference type="ARBA" id="ARBA00023125"/>
    </source>
</evidence>
<organism evidence="5 6">
    <name type="scientific">Zhihengliuella alba</name>
    <dbReference type="NCBI Taxonomy" id="547018"/>
    <lineage>
        <taxon>Bacteria</taxon>
        <taxon>Bacillati</taxon>
        <taxon>Actinomycetota</taxon>
        <taxon>Actinomycetes</taxon>
        <taxon>Micrococcales</taxon>
        <taxon>Micrococcaceae</taxon>
        <taxon>Zhihengliuella</taxon>
    </lineage>
</organism>
<dbReference type="Gene3D" id="3.40.50.2300">
    <property type="match status" value="2"/>
</dbReference>
<dbReference type="PROSITE" id="PS00356">
    <property type="entry name" value="HTH_LACI_1"/>
    <property type="match status" value="1"/>
</dbReference>
<name>A0ABP7E191_9MICC</name>
<dbReference type="PROSITE" id="PS50932">
    <property type="entry name" value="HTH_LACI_2"/>
    <property type="match status" value="1"/>
</dbReference>
<dbReference type="SMART" id="SM00354">
    <property type="entry name" value="HTH_LACI"/>
    <property type="match status" value="1"/>
</dbReference>
<protein>
    <submittedName>
        <fullName evidence="5">LacI family DNA-binding transcriptional regulator</fullName>
    </submittedName>
</protein>
<dbReference type="GO" id="GO:0003677">
    <property type="term" value="F:DNA binding"/>
    <property type="evidence" value="ECO:0007669"/>
    <property type="project" value="UniProtKB-KW"/>
</dbReference>
<keyword evidence="1" id="KW-0805">Transcription regulation</keyword>
<reference evidence="6" key="1">
    <citation type="journal article" date="2019" name="Int. J. Syst. Evol. Microbiol.">
        <title>The Global Catalogue of Microorganisms (GCM) 10K type strain sequencing project: providing services to taxonomists for standard genome sequencing and annotation.</title>
        <authorList>
            <consortium name="The Broad Institute Genomics Platform"/>
            <consortium name="The Broad Institute Genome Sequencing Center for Infectious Disease"/>
            <person name="Wu L."/>
            <person name="Ma J."/>
        </authorList>
    </citation>
    <scope>NUCLEOTIDE SEQUENCE [LARGE SCALE GENOMIC DNA]</scope>
    <source>
        <strain evidence="6">JCM 16961</strain>
    </source>
</reference>
<dbReference type="RefSeq" id="WP_344885823.1">
    <property type="nucleotide sequence ID" value="NZ_BAABCJ010000007.1"/>
</dbReference>
<keyword evidence="6" id="KW-1185">Reference proteome</keyword>
<sequence length="341" mass="36560">MATMQDVARQAGVSIATVSFVLNGTKAVTEPTRKRVEAAMAELGYRRNPAGSALARGRTDIIALLYPALQRQLHATATRFFTSAAERAQERGFSLVMWPAANEAHEIDELTRSGLIDGVLLMEVQLEDERVEALRKGTTPFALIGRTQDPTGLPYVDIDFEQTVVSGIEELVARGHTNIAFLYDHSGPSTLHAYGAIARASRTFRDTIAQSGLSGVTVDCGETPRAGREVGEMFREKHPDVTAVLIMNELASPGFMTGLRQAGTLVPDELSVLSLVSSDTVASMCDPELAFMRAPAEELGRLGTDAVIDRITKPDSALPHRLVPCQMVPGSSVGPTSAVGD</sequence>
<evidence type="ECO:0000313" key="5">
    <source>
        <dbReference type="EMBL" id="GAA3712252.1"/>
    </source>
</evidence>
<dbReference type="InterPro" id="IPR000843">
    <property type="entry name" value="HTH_LacI"/>
</dbReference>
<dbReference type="EMBL" id="BAABCJ010000007">
    <property type="protein sequence ID" value="GAA3712252.1"/>
    <property type="molecule type" value="Genomic_DNA"/>
</dbReference>
<comment type="caution">
    <text evidence="5">The sequence shown here is derived from an EMBL/GenBank/DDBJ whole genome shotgun (WGS) entry which is preliminary data.</text>
</comment>
<dbReference type="PANTHER" id="PTHR30146:SF153">
    <property type="entry name" value="LACTOSE OPERON REPRESSOR"/>
    <property type="match status" value="1"/>
</dbReference>